<reference evidence="1 2" key="1">
    <citation type="submission" date="2018-06" db="EMBL/GenBank/DDBJ databases">
        <title>Carbapenemase-producing Enterobacteriaceae present in wastewater treatment plant effluent and nearby surface waters in the US.</title>
        <authorList>
            <person name="Mathys D.A."/>
            <person name="Mollenkopf D.F."/>
            <person name="Feicht S.M."/>
            <person name="Adams R.J."/>
            <person name="Albers A.L."/>
            <person name="Stuever D.M."/>
            <person name="Daniels J.B."/>
            <person name="Wittum T.E."/>
        </authorList>
    </citation>
    <scope>NUCLEOTIDE SEQUENCE [LARGE SCALE GENOMIC DNA]</scope>
    <source>
        <strain evidence="1 2">GEO_47_Down_B</strain>
    </source>
</reference>
<dbReference type="GO" id="GO:0051301">
    <property type="term" value="P:cell division"/>
    <property type="evidence" value="ECO:0007669"/>
    <property type="project" value="UniProtKB-KW"/>
</dbReference>
<dbReference type="Proteomes" id="UP000288843">
    <property type="component" value="Unassembled WGS sequence"/>
</dbReference>
<gene>
    <name evidence="1" type="ORF">DN603_08485</name>
</gene>
<keyword evidence="1" id="KW-0132">Cell division</keyword>
<evidence type="ECO:0000313" key="2">
    <source>
        <dbReference type="Proteomes" id="UP000288843"/>
    </source>
</evidence>
<comment type="caution">
    <text evidence="1">The sequence shown here is derived from an EMBL/GenBank/DDBJ whole genome shotgun (WGS) entry which is preliminary data.</text>
</comment>
<keyword evidence="1" id="KW-0131">Cell cycle</keyword>
<dbReference type="EMBL" id="QKOX01000007">
    <property type="protein sequence ID" value="RWT23694.1"/>
    <property type="molecule type" value="Genomic_DNA"/>
</dbReference>
<accession>A0A443VPW1</accession>
<name>A0A443VPW1_RAOPL</name>
<dbReference type="RefSeq" id="WP_049099377.1">
    <property type="nucleotide sequence ID" value="NZ_CABGNG010000003.1"/>
</dbReference>
<protein>
    <submittedName>
        <fullName evidence="1">Host cell division inhibitory peptide Kil</fullName>
    </submittedName>
</protein>
<dbReference type="AlphaFoldDB" id="A0A443VPW1"/>
<organism evidence="1 2">
    <name type="scientific">Raoultella planticola</name>
    <name type="common">Klebsiella planticola</name>
    <dbReference type="NCBI Taxonomy" id="575"/>
    <lineage>
        <taxon>Bacteria</taxon>
        <taxon>Pseudomonadati</taxon>
        <taxon>Pseudomonadota</taxon>
        <taxon>Gammaproteobacteria</taxon>
        <taxon>Enterobacterales</taxon>
        <taxon>Enterobacteriaceae</taxon>
        <taxon>Klebsiella/Raoultella group</taxon>
        <taxon>Raoultella</taxon>
    </lineage>
</organism>
<proteinExistence type="predicted"/>
<sequence length="97" mass="10887">MASLPKHNPQVLAAQSKLAIAQYIGNGGMWAQAMASMKDIHEIAKHEEDRMFCGRVDMLSDLNFRDVALNYDMYGDLIFVNADSLTAQYKVNTEVTF</sequence>
<evidence type="ECO:0000313" key="1">
    <source>
        <dbReference type="EMBL" id="RWT23694.1"/>
    </source>
</evidence>